<dbReference type="RefSeq" id="WP_359205615.1">
    <property type="nucleotide sequence ID" value="NZ_JBEZAM010000007.1"/>
</dbReference>
<dbReference type="SUPFAM" id="SSF88659">
    <property type="entry name" value="Sigma3 and sigma4 domains of RNA polymerase sigma factors"/>
    <property type="match status" value="1"/>
</dbReference>
<dbReference type="EMBL" id="JBEZAM010000007">
    <property type="protein sequence ID" value="MEU7293247.1"/>
    <property type="molecule type" value="Genomic_DNA"/>
</dbReference>
<feature type="region of interest" description="Disordered" evidence="1">
    <location>
        <begin position="1"/>
        <end position="29"/>
    </location>
</feature>
<dbReference type="SUPFAM" id="SSF54427">
    <property type="entry name" value="NTF2-like"/>
    <property type="match status" value="1"/>
</dbReference>
<feature type="region of interest" description="Disordered" evidence="1">
    <location>
        <begin position="285"/>
        <end position="311"/>
    </location>
</feature>
<comment type="caution">
    <text evidence="2">The sequence shown here is derived from an EMBL/GenBank/DDBJ whole genome shotgun (WGS) entry which is preliminary data.</text>
</comment>
<evidence type="ECO:0000313" key="3">
    <source>
        <dbReference type="Proteomes" id="UP001551210"/>
    </source>
</evidence>
<dbReference type="Gene3D" id="1.10.10.10">
    <property type="entry name" value="Winged helix-like DNA-binding domain superfamily/Winged helix DNA-binding domain"/>
    <property type="match status" value="1"/>
</dbReference>
<dbReference type="Proteomes" id="UP001551210">
    <property type="component" value="Unassembled WGS sequence"/>
</dbReference>
<dbReference type="InterPro" id="IPR032710">
    <property type="entry name" value="NTF2-like_dom_sf"/>
</dbReference>
<dbReference type="Gene3D" id="3.10.450.50">
    <property type="match status" value="1"/>
</dbReference>
<organism evidence="2 3">
    <name type="scientific">Streptomyces exfoliatus</name>
    <name type="common">Streptomyces hydrogenans</name>
    <dbReference type="NCBI Taxonomy" id="1905"/>
    <lineage>
        <taxon>Bacteria</taxon>
        <taxon>Bacillati</taxon>
        <taxon>Actinomycetota</taxon>
        <taxon>Actinomycetes</taxon>
        <taxon>Kitasatosporales</taxon>
        <taxon>Streptomycetaceae</taxon>
        <taxon>Streptomyces</taxon>
    </lineage>
</organism>
<dbReference type="PANTHER" id="PTHR30173">
    <property type="entry name" value="SIGMA 19 FACTOR"/>
    <property type="match status" value="1"/>
</dbReference>
<dbReference type="InterPro" id="IPR052704">
    <property type="entry name" value="ECF_Sigma-70_Domain"/>
</dbReference>
<feature type="region of interest" description="Disordered" evidence="1">
    <location>
        <begin position="83"/>
        <end position="109"/>
    </location>
</feature>
<gene>
    <name evidence="2" type="ORF">AB0A76_08605</name>
</gene>
<sequence length="311" mass="33335">MNDEGVLPGAPENDEGVLPAAPETLFEKDRPRLRAVAHRLLGTSTEAEEAVEDARRTWRRPEDPVAGVARVCLARLRARETHRGRPWDPWDPWDAGEPTPQGNRLGPEQPPQTVLDRLTPPERLAFVLHDEFAVPYEAIAPVLDHTPAATRRLAARAAHRLREAEDMPAQDLPRQREVVGAFLAAARNGDAAALAALLDPDVVLRADAAAVRAGATGAHGPAAVAEALAGRVATAGKALVDGAAGLAWPAEGEPETVLAFTVLDGRITSVDALSDAEHLRRLDLRLTPPGHSPPARPHERAARDPEEARGR</sequence>
<dbReference type="InterPro" id="IPR013324">
    <property type="entry name" value="RNA_pol_sigma_r3/r4-like"/>
</dbReference>
<dbReference type="InterPro" id="IPR036388">
    <property type="entry name" value="WH-like_DNA-bd_sf"/>
</dbReference>
<name>A0ABV3CSR4_STREX</name>
<reference evidence="2 3" key="1">
    <citation type="submission" date="2024-06" db="EMBL/GenBank/DDBJ databases">
        <title>The Natural Products Discovery Center: Release of the First 8490 Sequenced Strains for Exploring Actinobacteria Biosynthetic Diversity.</title>
        <authorList>
            <person name="Kalkreuter E."/>
            <person name="Kautsar S.A."/>
            <person name="Yang D."/>
            <person name="Bader C.D."/>
            <person name="Teijaro C.N."/>
            <person name="Fluegel L."/>
            <person name="Davis C.M."/>
            <person name="Simpson J.R."/>
            <person name="Lauterbach L."/>
            <person name="Steele A.D."/>
            <person name="Gui C."/>
            <person name="Meng S."/>
            <person name="Li G."/>
            <person name="Viehrig K."/>
            <person name="Ye F."/>
            <person name="Su P."/>
            <person name="Kiefer A.F."/>
            <person name="Nichols A."/>
            <person name="Cepeda A.J."/>
            <person name="Yan W."/>
            <person name="Fan B."/>
            <person name="Jiang Y."/>
            <person name="Adhikari A."/>
            <person name="Zheng C.-J."/>
            <person name="Schuster L."/>
            <person name="Cowan T.M."/>
            <person name="Smanski M.J."/>
            <person name="Chevrette M.G."/>
            <person name="De Carvalho L.P.S."/>
            <person name="Shen B."/>
        </authorList>
    </citation>
    <scope>NUCLEOTIDE SEQUENCE [LARGE SCALE GENOMIC DNA]</scope>
    <source>
        <strain evidence="2 3">NPDC045705</strain>
    </source>
</reference>
<keyword evidence="3" id="KW-1185">Reference proteome</keyword>
<evidence type="ECO:0000256" key="1">
    <source>
        <dbReference type="SAM" id="MobiDB-lite"/>
    </source>
</evidence>
<feature type="compositionally biased region" description="Basic and acidic residues" evidence="1">
    <location>
        <begin position="296"/>
        <end position="311"/>
    </location>
</feature>
<dbReference type="PANTHER" id="PTHR30173:SF43">
    <property type="entry name" value="ECF RNA POLYMERASE SIGMA FACTOR SIGI-RELATED"/>
    <property type="match status" value="1"/>
</dbReference>
<evidence type="ECO:0000313" key="2">
    <source>
        <dbReference type="EMBL" id="MEU7293247.1"/>
    </source>
</evidence>
<proteinExistence type="predicted"/>
<accession>A0ABV3CSR4</accession>
<protein>
    <submittedName>
        <fullName evidence="2">RNA polymerase subunit sigma-70</fullName>
    </submittedName>
</protein>